<feature type="domain" description="BREX system Lon protease-like BrxL N-terminal" evidence="2">
    <location>
        <begin position="63"/>
        <end position="194"/>
    </location>
</feature>
<dbReference type="NCBIfam" id="TIGR02688">
    <property type="entry name" value="BREX system Lon protease-like protein BrxL"/>
    <property type="match status" value="1"/>
</dbReference>
<feature type="region of interest" description="Disordered" evidence="1">
    <location>
        <begin position="21"/>
        <end position="44"/>
    </location>
</feature>
<dbReference type="RefSeq" id="WP_114615430.1">
    <property type="nucleotide sequence ID" value="NZ_PPTO01000006.1"/>
</dbReference>
<dbReference type="GO" id="GO:0006508">
    <property type="term" value="P:proteolysis"/>
    <property type="evidence" value="ECO:0007669"/>
    <property type="project" value="UniProtKB-KW"/>
</dbReference>
<evidence type="ECO:0000313" key="4">
    <source>
        <dbReference type="Proteomes" id="UP000253975"/>
    </source>
</evidence>
<gene>
    <name evidence="3" type="ORF">C1881_05005</name>
</gene>
<protein>
    <submittedName>
        <fullName evidence="3">BREX system Lon protease-like protein BrxL</fullName>
    </submittedName>
</protein>
<comment type="caution">
    <text evidence="3">The sequence shown here is derived from an EMBL/GenBank/DDBJ whole genome shotgun (WGS) entry which is preliminary data.</text>
</comment>
<feature type="region of interest" description="Disordered" evidence="1">
    <location>
        <begin position="205"/>
        <end position="229"/>
    </location>
</feature>
<dbReference type="InterPro" id="IPR014061">
    <property type="entry name" value="BrxL-like"/>
</dbReference>
<keyword evidence="3" id="KW-0645">Protease</keyword>
<organism evidence="3 4">
    <name type="scientific">Slackia isoflavoniconvertens</name>
    <dbReference type="NCBI Taxonomy" id="572010"/>
    <lineage>
        <taxon>Bacteria</taxon>
        <taxon>Bacillati</taxon>
        <taxon>Actinomycetota</taxon>
        <taxon>Coriobacteriia</taxon>
        <taxon>Eggerthellales</taxon>
        <taxon>Eggerthellaceae</taxon>
        <taxon>Slackia</taxon>
    </lineage>
</organism>
<evidence type="ECO:0000259" key="2">
    <source>
        <dbReference type="Pfam" id="PF20442"/>
    </source>
</evidence>
<dbReference type="Pfam" id="PF13337">
    <property type="entry name" value="BrxL_ATPase"/>
    <property type="match status" value="1"/>
</dbReference>
<dbReference type="GO" id="GO:0008233">
    <property type="term" value="F:peptidase activity"/>
    <property type="evidence" value="ECO:0007669"/>
    <property type="project" value="UniProtKB-KW"/>
</dbReference>
<evidence type="ECO:0000256" key="1">
    <source>
        <dbReference type="SAM" id="MobiDB-lite"/>
    </source>
</evidence>
<evidence type="ECO:0000313" key="3">
    <source>
        <dbReference type="EMBL" id="RDB59037.1"/>
    </source>
</evidence>
<dbReference type="EMBL" id="PPTO01000006">
    <property type="protein sequence ID" value="RDB59037.1"/>
    <property type="molecule type" value="Genomic_DNA"/>
</dbReference>
<dbReference type="SUPFAM" id="SSF54211">
    <property type="entry name" value="Ribosomal protein S5 domain 2-like"/>
    <property type="match status" value="1"/>
</dbReference>
<dbReference type="Proteomes" id="UP000253975">
    <property type="component" value="Unassembled WGS sequence"/>
</dbReference>
<dbReference type="InterPro" id="IPR046838">
    <property type="entry name" value="BrxL_N"/>
</dbReference>
<dbReference type="InterPro" id="IPR013473">
    <property type="entry name" value="BrxL"/>
</dbReference>
<dbReference type="InterPro" id="IPR020568">
    <property type="entry name" value="Ribosomal_Su5_D2-typ_SF"/>
</dbReference>
<keyword evidence="3" id="KW-0378">Hydrolase</keyword>
<dbReference type="NCBIfam" id="TIGR02653">
    <property type="entry name" value="Lon_rel_chp"/>
    <property type="match status" value="1"/>
</dbReference>
<name>A0A369LK29_9ACTN</name>
<dbReference type="Pfam" id="PF20442">
    <property type="entry name" value="BrxL_N"/>
    <property type="match status" value="1"/>
</dbReference>
<dbReference type="Gene3D" id="3.30.230.10">
    <property type="match status" value="1"/>
</dbReference>
<accession>A0A369LK29</accession>
<dbReference type="PRINTS" id="PR00830">
    <property type="entry name" value="ENDOLAPTASE"/>
</dbReference>
<dbReference type="AlphaFoldDB" id="A0A369LK29"/>
<reference evidence="3 4" key="1">
    <citation type="journal article" date="2018" name="Elife">
        <title>Discovery and characterization of a prevalent human gut bacterial enzyme sufficient for the inactivation of a family of plant toxins.</title>
        <authorList>
            <person name="Koppel N."/>
            <person name="Bisanz J.E."/>
            <person name="Pandelia M.E."/>
            <person name="Turnbaugh P.J."/>
            <person name="Balskus E.P."/>
        </authorList>
    </citation>
    <scope>NUCLEOTIDE SEQUENCE [LARGE SCALE GENOMIC DNA]</scope>
    <source>
        <strain evidence="3 4">OB21 GAM31</strain>
    </source>
</reference>
<dbReference type="InterPro" id="IPR014721">
    <property type="entry name" value="Ribsml_uS5_D2-typ_fold_subgr"/>
</dbReference>
<proteinExistence type="predicted"/>
<sequence>MAAEYDDDLWEVPEVESCEEYAQAGDGVGEQEADAARECGTDGFDDGQPVGYEADELDCKLLEHFGGKIVRKDLTSLMKRGANVPTFVLEYLLGMYCSTDDDDAIREGLDRIRRILSENYVRPDESERIKSKIRESGQFTIIDKVSARLDEYSDLYVAQFTNLNIEPFVMPADYVRDYTKILQGGIWCIMRIAYNRADVEEDDFGDDVFGDERPKKKSSKKKRTPADSPFSVMSLTPIQMPNLDLEGLIEQRQYFSRDEWMDVLLRSAGYEPNVLTERERLHFIERMVPLVERNYNLCELGPRGTGKSHIYKEVSPYAILLSGGQTTTANLFGRMNARGEARLGLVSHWDCVTFDEVAGMRFKDVRAVQILKDYMASGSFARDRDQINADASMVFEGNINDSVANVLKTTHLFDPFPPEFNDDSAFFDRIHYYLPGWEIPKMRSDLLTEHYGLITDCLSEFCKEMRRRDCTHLIDRYFRLNSDFNKRDEIGVRKTFSGLAKLLFPDQKMEKEDVRWLLEYSIEGRRRVKEQLKIMAGVEFIDVNLGYLDAENPGDMRVIGVPEQSSDTLIPDGPLMPGQVFGVGKSLGGEFAVYKLENKAVAGEGKFSHEGIGNSRPVKDSVEAAHRLFVENASRVARGMHVGSKDFLLYFNDLQSKGLSDEVSLAEFVGLCSAACNKPVLDAMVVPGALRISGTIDDIRGLEDIMRVAKNAGAKRVLLPTSSIQDMQMVSPELVSGVSPVFYFPGDYVGAAQKALGL</sequence>